<keyword evidence="3" id="KW-1185">Reference proteome</keyword>
<sequence>MMKEFLRKIKLVGNLTTEIEIQQKEFVARLKENVDKGSTGPLSNMFDVFSSSSNEYKGTIGMEGFELRRRRRFFDMNINTAVAKGTFTQKDNILVIQTEINGFSGMMIPFYIFVLIFYSIFISAFLFADNIEGDGAGFFFPFLFIHAAFMLGIPYLMMRRSVDKMKYELEREFYYMTKSRTP</sequence>
<keyword evidence="1" id="KW-0812">Transmembrane</keyword>
<gene>
    <name evidence="2" type="ORF">SAMN05421739_101838</name>
</gene>
<dbReference type="OrthoDB" id="886186at2"/>
<feature type="transmembrane region" description="Helical" evidence="1">
    <location>
        <begin position="108"/>
        <end position="127"/>
    </location>
</feature>
<dbReference type="Proteomes" id="UP000198724">
    <property type="component" value="Unassembled WGS sequence"/>
</dbReference>
<accession>A0A1I2NSU9</accession>
<dbReference type="EMBL" id="FOOT01000001">
    <property type="protein sequence ID" value="SFG06984.1"/>
    <property type="molecule type" value="Genomic_DNA"/>
</dbReference>
<evidence type="ECO:0000256" key="1">
    <source>
        <dbReference type="SAM" id="Phobius"/>
    </source>
</evidence>
<organism evidence="2 3">
    <name type="scientific">Pontibacter chinhatensis</name>
    <dbReference type="NCBI Taxonomy" id="1436961"/>
    <lineage>
        <taxon>Bacteria</taxon>
        <taxon>Pseudomonadati</taxon>
        <taxon>Bacteroidota</taxon>
        <taxon>Cytophagia</taxon>
        <taxon>Cytophagales</taxon>
        <taxon>Hymenobacteraceae</taxon>
        <taxon>Pontibacter</taxon>
    </lineage>
</organism>
<evidence type="ECO:0000313" key="3">
    <source>
        <dbReference type="Proteomes" id="UP000198724"/>
    </source>
</evidence>
<feature type="transmembrane region" description="Helical" evidence="1">
    <location>
        <begin position="139"/>
        <end position="157"/>
    </location>
</feature>
<dbReference type="RefSeq" id="WP_092099209.1">
    <property type="nucleotide sequence ID" value="NZ_FOOT01000001.1"/>
</dbReference>
<keyword evidence="1" id="KW-0472">Membrane</keyword>
<keyword evidence="1" id="KW-1133">Transmembrane helix</keyword>
<dbReference type="AlphaFoldDB" id="A0A1I2NSU9"/>
<name>A0A1I2NSU9_9BACT</name>
<reference evidence="3" key="1">
    <citation type="submission" date="2016-10" db="EMBL/GenBank/DDBJ databases">
        <authorList>
            <person name="Varghese N."/>
            <person name="Submissions S."/>
        </authorList>
    </citation>
    <scope>NUCLEOTIDE SEQUENCE [LARGE SCALE GENOMIC DNA]</scope>
    <source>
        <strain evidence="3">LP51</strain>
    </source>
</reference>
<proteinExistence type="predicted"/>
<evidence type="ECO:0000313" key="2">
    <source>
        <dbReference type="EMBL" id="SFG06984.1"/>
    </source>
</evidence>
<protein>
    <submittedName>
        <fullName evidence="2">Uncharacterized protein</fullName>
    </submittedName>
</protein>
<dbReference type="STRING" id="1436961.SAMN05421739_101838"/>